<dbReference type="Proteomes" id="UP000316184">
    <property type="component" value="Unassembled WGS sequence"/>
</dbReference>
<gene>
    <name evidence="3" type="ORF">FHU35_11208</name>
</gene>
<dbReference type="SMART" id="SM00530">
    <property type="entry name" value="HTH_XRE"/>
    <property type="match status" value="1"/>
</dbReference>
<dbReference type="PANTHER" id="PTHR35010:SF2">
    <property type="entry name" value="BLL4672 PROTEIN"/>
    <property type="match status" value="1"/>
</dbReference>
<dbReference type="GO" id="GO:0003677">
    <property type="term" value="F:DNA binding"/>
    <property type="evidence" value="ECO:0007669"/>
    <property type="project" value="InterPro"/>
</dbReference>
<evidence type="ECO:0000313" key="4">
    <source>
        <dbReference type="Proteomes" id="UP000316184"/>
    </source>
</evidence>
<dbReference type="AlphaFoldDB" id="A0A561V7J8"/>
<comment type="caution">
    <text evidence="3">The sequence shown here is derived from an EMBL/GenBank/DDBJ whole genome shotgun (WGS) entry which is preliminary data.</text>
</comment>
<dbReference type="Pfam" id="PF17765">
    <property type="entry name" value="MLTR_LBD"/>
    <property type="match status" value="1"/>
</dbReference>
<proteinExistence type="predicted"/>
<dbReference type="OrthoDB" id="4790304at2"/>
<dbReference type="Gene3D" id="1.10.260.40">
    <property type="entry name" value="lambda repressor-like DNA-binding domains"/>
    <property type="match status" value="1"/>
</dbReference>
<evidence type="ECO:0000259" key="2">
    <source>
        <dbReference type="PROSITE" id="PS50943"/>
    </source>
</evidence>
<accession>A0A561V7J8</accession>
<dbReference type="RefSeq" id="WP_145735776.1">
    <property type="nucleotide sequence ID" value="NZ_VIWX01000001.1"/>
</dbReference>
<feature type="domain" description="HTH cro/C1-type" evidence="2">
    <location>
        <begin position="35"/>
        <end position="83"/>
    </location>
</feature>
<dbReference type="SUPFAM" id="SSF47413">
    <property type="entry name" value="lambda repressor-like DNA-binding domains"/>
    <property type="match status" value="1"/>
</dbReference>
<dbReference type="Pfam" id="PF13560">
    <property type="entry name" value="HTH_31"/>
    <property type="match status" value="1"/>
</dbReference>
<dbReference type="InterPro" id="IPR001387">
    <property type="entry name" value="Cro/C1-type_HTH"/>
</dbReference>
<evidence type="ECO:0000313" key="3">
    <source>
        <dbReference type="EMBL" id="TWG07591.1"/>
    </source>
</evidence>
<dbReference type="CDD" id="cd00093">
    <property type="entry name" value="HTH_XRE"/>
    <property type="match status" value="1"/>
</dbReference>
<dbReference type="PROSITE" id="PS50943">
    <property type="entry name" value="HTH_CROC1"/>
    <property type="match status" value="1"/>
</dbReference>
<dbReference type="PANTHER" id="PTHR35010">
    <property type="entry name" value="BLL4672 PROTEIN-RELATED"/>
    <property type="match status" value="1"/>
</dbReference>
<dbReference type="EMBL" id="VIWX01000001">
    <property type="protein sequence ID" value="TWG07591.1"/>
    <property type="molecule type" value="Genomic_DNA"/>
</dbReference>
<organism evidence="3 4">
    <name type="scientific">Saccharopolyspora dendranthemae</name>
    <dbReference type="NCBI Taxonomy" id="1181886"/>
    <lineage>
        <taxon>Bacteria</taxon>
        <taxon>Bacillati</taxon>
        <taxon>Actinomycetota</taxon>
        <taxon>Actinomycetes</taxon>
        <taxon>Pseudonocardiales</taxon>
        <taxon>Pseudonocardiaceae</taxon>
        <taxon>Saccharopolyspora</taxon>
    </lineage>
</organism>
<name>A0A561V7J8_9PSEU</name>
<dbReference type="InterPro" id="IPR041413">
    <property type="entry name" value="MLTR_LBD"/>
</dbReference>
<dbReference type="InterPro" id="IPR010982">
    <property type="entry name" value="Lambda_DNA-bd_dom_sf"/>
</dbReference>
<sequence>MTTSSGLREFLTSRRAQIDPESVGLPPSAIPRWGRGLRREEVAALAGVSVDYYARLEQGRIGNVSDQVLTAIEDALRLDPLERQHLRSLVSPQPARTRPRRPEKPQVRAGMRALVQAMDPLPAPLQGPRMEVLAWNRAASILLTDFGAMPARDRNIARWLFLDSSNRTRYPDWEEVAAPTVAALRAAHNPGRPDEALEKLVGGLSVTSEEFARYWADYRLFKHAHGTKRIFHPTVGVMTLNYETLHIADSDGQFLSTYTADVGSPAAEKLSILMSWGTSFTEEDQVESEAGQRQSEVD</sequence>
<protein>
    <submittedName>
        <fullName evidence="3">Helix-turn-helix protein</fullName>
    </submittedName>
</protein>
<evidence type="ECO:0000256" key="1">
    <source>
        <dbReference type="SAM" id="MobiDB-lite"/>
    </source>
</evidence>
<dbReference type="Gene3D" id="3.30.450.180">
    <property type="match status" value="1"/>
</dbReference>
<feature type="region of interest" description="Disordered" evidence="1">
    <location>
        <begin position="87"/>
        <end position="107"/>
    </location>
</feature>
<keyword evidence="4" id="KW-1185">Reference proteome</keyword>
<reference evidence="3 4" key="1">
    <citation type="submission" date="2019-06" db="EMBL/GenBank/DDBJ databases">
        <title>Sequencing the genomes of 1000 actinobacteria strains.</title>
        <authorList>
            <person name="Klenk H.-P."/>
        </authorList>
    </citation>
    <scope>NUCLEOTIDE SEQUENCE [LARGE SCALE GENOMIC DNA]</scope>
    <source>
        <strain evidence="3 4">DSM 46699</strain>
    </source>
</reference>